<dbReference type="GO" id="GO:0003677">
    <property type="term" value="F:DNA binding"/>
    <property type="evidence" value="ECO:0007669"/>
    <property type="project" value="InterPro"/>
</dbReference>
<keyword evidence="1" id="KW-0812">Transmembrane</keyword>
<gene>
    <name evidence="2" type="ORF">GTU67_10230</name>
</gene>
<dbReference type="CDD" id="cd00093">
    <property type="entry name" value="HTH_XRE"/>
    <property type="match status" value="1"/>
</dbReference>
<dbReference type="InterPro" id="IPR001387">
    <property type="entry name" value="Cro/C1-type_HTH"/>
</dbReference>
<dbReference type="RefSeq" id="WP_185779973.1">
    <property type="nucleotide sequence ID" value="NZ_JACJUU010000007.1"/>
</dbReference>
<keyword evidence="1" id="KW-1133">Transmembrane helix</keyword>
<dbReference type="InterPro" id="IPR050400">
    <property type="entry name" value="Bact_Cytoskel_RodZ"/>
</dbReference>
<accession>A0A842HPZ3</accession>
<feature type="transmembrane region" description="Helical" evidence="1">
    <location>
        <begin position="129"/>
        <end position="147"/>
    </location>
</feature>
<dbReference type="AlphaFoldDB" id="A0A842HPZ3"/>
<reference evidence="2 3" key="1">
    <citation type="submission" date="2020-08" db="EMBL/GenBank/DDBJ databases">
        <title>Paraeoetvoesia sp. YC-7-48 draft genome sequence.</title>
        <authorList>
            <person name="Yao L."/>
        </authorList>
    </citation>
    <scope>NUCLEOTIDE SEQUENCE [LARGE SCALE GENOMIC DNA]</scope>
    <source>
        <strain evidence="3">YC-7-48</strain>
    </source>
</reference>
<dbReference type="InterPro" id="IPR010982">
    <property type="entry name" value="Lambda_DNA-bd_dom_sf"/>
</dbReference>
<dbReference type="PANTHER" id="PTHR34475">
    <property type="match status" value="1"/>
</dbReference>
<dbReference type="Pfam" id="PF13413">
    <property type="entry name" value="HTH_25"/>
    <property type="match status" value="1"/>
</dbReference>
<protein>
    <submittedName>
        <fullName evidence="2">Helix-turn-helix domain-containing protein</fullName>
    </submittedName>
</protein>
<evidence type="ECO:0000256" key="1">
    <source>
        <dbReference type="SAM" id="Phobius"/>
    </source>
</evidence>
<keyword evidence="1" id="KW-0472">Membrane</keyword>
<dbReference type="Proteomes" id="UP000545386">
    <property type="component" value="Unassembled WGS sequence"/>
</dbReference>
<organism evidence="2 3">
    <name type="scientific">Pusillimonas minor</name>
    <dbReference type="NCBI Taxonomy" id="2697024"/>
    <lineage>
        <taxon>Bacteria</taxon>
        <taxon>Pseudomonadati</taxon>
        <taxon>Pseudomonadota</taxon>
        <taxon>Betaproteobacteria</taxon>
        <taxon>Burkholderiales</taxon>
        <taxon>Alcaligenaceae</taxon>
        <taxon>Pusillimonas</taxon>
    </lineage>
</organism>
<evidence type="ECO:0000313" key="3">
    <source>
        <dbReference type="Proteomes" id="UP000545386"/>
    </source>
</evidence>
<dbReference type="Gene3D" id="1.10.260.40">
    <property type="entry name" value="lambda repressor-like DNA-binding domains"/>
    <property type="match status" value="1"/>
</dbReference>
<evidence type="ECO:0000313" key="2">
    <source>
        <dbReference type="EMBL" id="MBC2770286.1"/>
    </source>
</evidence>
<name>A0A842HPZ3_9BURK</name>
<sequence length="167" mass="18266">MNQPLLKEEAQSGSVVNLRDGVGATLKTLRQSRRVTLSEASARLKFSTRQLQALENEQWADLPVGLPLRGMVKNYARFLEADVDAIMVMLGNQTGNAAVPKAGIAPVEGGPAFTPTDLPVQHESGGFSWVWFVVILLVLVAAGFYAVDRGWVPEAWLTLEWFRSAQS</sequence>
<comment type="caution">
    <text evidence="2">The sequence shown here is derived from an EMBL/GenBank/DDBJ whole genome shotgun (WGS) entry which is preliminary data.</text>
</comment>
<keyword evidence="3" id="KW-1185">Reference proteome</keyword>
<proteinExistence type="predicted"/>
<dbReference type="EMBL" id="JACJUU010000007">
    <property type="protein sequence ID" value="MBC2770286.1"/>
    <property type="molecule type" value="Genomic_DNA"/>
</dbReference>
<dbReference type="PANTHER" id="PTHR34475:SF1">
    <property type="entry name" value="CYTOSKELETON PROTEIN RODZ"/>
    <property type="match status" value="1"/>
</dbReference>